<organism evidence="3 4">
    <name type="scientific">Austropuccinia psidii MF-1</name>
    <dbReference type="NCBI Taxonomy" id="1389203"/>
    <lineage>
        <taxon>Eukaryota</taxon>
        <taxon>Fungi</taxon>
        <taxon>Dikarya</taxon>
        <taxon>Basidiomycota</taxon>
        <taxon>Pucciniomycotina</taxon>
        <taxon>Pucciniomycetes</taxon>
        <taxon>Pucciniales</taxon>
        <taxon>Sphaerophragmiaceae</taxon>
        <taxon>Austropuccinia</taxon>
    </lineage>
</organism>
<dbReference type="AlphaFoldDB" id="A0A9Q3ILC0"/>
<accession>A0A9Q3ILC0</accession>
<evidence type="ECO:0000313" key="3">
    <source>
        <dbReference type="EMBL" id="MBW0543084.1"/>
    </source>
</evidence>
<dbReference type="EMBL" id="AVOT02047804">
    <property type="protein sequence ID" value="MBW0543084.1"/>
    <property type="molecule type" value="Genomic_DNA"/>
</dbReference>
<protein>
    <submittedName>
        <fullName evidence="3">Uncharacterized protein</fullName>
    </submittedName>
</protein>
<keyword evidence="1" id="KW-0175">Coiled coil</keyword>
<name>A0A9Q3ILC0_9BASI</name>
<feature type="compositionally biased region" description="Basic residues" evidence="2">
    <location>
        <begin position="64"/>
        <end position="73"/>
    </location>
</feature>
<proteinExistence type="predicted"/>
<evidence type="ECO:0000256" key="1">
    <source>
        <dbReference type="SAM" id="Coils"/>
    </source>
</evidence>
<feature type="coiled-coil region" evidence="1">
    <location>
        <begin position="13"/>
        <end position="43"/>
    </location>
</feature>
<evidence type="ECO:0000313" key="4">
    <source>
        <dbReference type="Proteomes" id="UP000765509"/>
    </source>
</evidence>
<reference evidence="3" key="1">
    <citation type="submission" date="2021-03" db="EMBL/GenBank/DDBJ databases">
        <title>Draft genome sequence of rust myrtle Austropuccinia psidii MF-1, a brazilian biotype.</title>
        <authorList>
            <person name="Quecine M.C."/>
            <person name="Pachon D.M.R."/>
            <person name="Bonatelli M.L."/>
            <person name="Correr F.H."/>
            <person name="Franceschini L.M."/>
            <person name="Leite T.F."/>
            <person name="Margarido G.R.A."/>
            <person name="Almeida C.A."/>
            <person name="Ferrarezi J.A."/>
            <person name="Labate C.A."/>
        </authorList>
    </citation>
    <scope>NUCLEOTIDE SEQUENCE</scope>
    <source>
        <strain evidence="3">MF-1</strain>
    </source>
</reference>
<feature type="region of interest" description="Disordered" evidence="2">
    <location>
        <begin position="64"/>
        <end position="89"/>
    </location>
</feature>
<sequence>MEKLWQFATQMLYLVLKRKLKSVKGILKELEQNEEEIEEEELLASLIIKVSDYAEEEIAKEKKLKKSSKKSTSIRKCQITHENQPQKES</sequence>
<evidence type="ECO:0000256" key="2">
    <source>
        <dbReference type="SAM" id="MobiDB-lite"/>
    </source>
</evidence>
<dbReference type="Proteomes" id="UP000765509">
    <property type="component" value="Unassembled WGS sequence"/>
</dbReference>
<gene>
    <name evidence="3" type="ORF">O181_082799</name>
</gene>
<keyword evidence="4" id="KW-1185">Reference proteome</keyword>
<comment type="caution">
    <text evidence="3">The sequence shown here is derived from an EMBL/GenBank/DDBJ whole genome shotgun (WGS) entry which is preliminary data.</text>
</comment>